<dbReference type="Gene3D" id="3.20.20.10">
    <property type="entry name" value="Alanine racemase"/>
    <property type="match status" value="1"/>
</dbReference>
<dbReference type="PANTHER" id="PTHR28004:SF2">
    <property type="entry name" value="D-SERINE DEHYDRATASE"/>
    <property type="match status" value="1"/>
</dbReference>
<dbReference type="RefSeq" id="WP_234864082.1">
    <property type="nucleotide sequence ID" value="NZ_JAKEVY010000001.1"/>
</dbReference>
<comment type="similarity">
    <text evidence="1">Belongs to the DSD1 family.</text>
</comment>
<protein>
    <submittedName>
        <fullName evidence="4">D-TA family PLP-dependent enzyme</fullName>
    </submittedName>
</protein>
<comment type="caution">
    <text evidence="4">The sequence shown here is derived from an EMBL/GenBank/DDBJ whole genome shotgun (WGS) entry which is preliminary data.</text>
</comment>
<dbReference type="Gene3D" id="2.40.37.20">
    <property type="entry name" value="D-serine dehydratase-like domain"/>
    <property type="match status" value="1"/>
</dbReference>
<evidence type="ECO:0000313" key="5">
    <source>
        <dbReference type="Proteomes" id="UP001200145"/>
    </source>
</evidence>
<accession>A0ABS9BDB6</accession>
<name>A0ABS9BDB6_9BACT</name>
<dbReference type="CDD" id="cd06821">
    <property type="entry name" value="PLPDE_III_D-TA"/>
    <property type="match status" value="1"/>
</dbReference>
<dbReference type="InterPro" id="IPR051466">
    <property type="entry name" value="D-amino_acid_metab_enzyme"/>
</dbReference>
<reference evidence="4 5" key="1">
    <citation type="submission" date="2022-01" db="EMBL/GenBank/DDBJ databases">
        <title>Flavihumibacter sp. nov., isolated from sediment of a river.</title>
        <authorList>
            <person name="Liu H."/>
        </authorList>
    </citation>
    <scope>NUCLEOTIDE SEQUENCE [LARGE SCALE GENOMIC DNA]</scope>
    <source>
        <strain evidence="4 5">RY-1</strain>
    </source>
</reference>
<dbReference type="Pfam" id="PF01168">
    <property type="entry name" value="Ala_racemase_N"/>
    <property type="match status" value="1"/>
</dbReference>
<gene>
    <name evidence="4" type="ORF">L0U88_02775</name>
</gene>
<organism evidence="4 5">
    <name type="scientific">Flavihumibacter fluminis</name>
    <dbReference type="NCBI Taxonomy" id="2909236"/>
    <lineage>
        <taxon>Bacteria</taxon>
        <taxon>Pseudomonadati</taxon>
        <taxon>Bacteroidota</taxon>
        <taxon>Chitinophagia</taxon>
        <taxon>Chitinophagales</taxon>
        <taxon>Chitinophagaceae</taxon>
        <taxon>Flavihumibacter</taxon>
    </lineage>
</organism>
<keyword evidence="5" id="KW-1185">Reference proteome</keyword>
<proteinExistence type="inferred from homology"/>
<dbReference type="Pfam" id="PF14031">
    <property type="entry name" value="D-ser_dehydrat"/>
    <property type="match status" value="1"/>
</dbReference>
<feature type="domain" description="D-serine dehydratase-like" evidence="3">
    <location>
        <begin position="263"/>
        <end position="353"/>
    </location>
</feature>
<dbReference type="PANTHER" id="PTHR28004">
    <property type="entry name" value="ZGC:162816-RELATED"/>
    <property type="match status" value="1"/>
</dbReference>
<evidence type="ECO:0000256" key="1">
    <source>
        <dbReference type="ARBA" id="ARBA00005323"/>
    </source>
</evidence>
<dbReference type="InterPro" id="IPR026956">
    <property type="entry name" value="D-ser_dehydrat-like_dom"/>
</dbReference>
<dbReference type="InterPro" id="IPR029066">
    <property type="entry name" value="PLP-binding_barrel"/>
</dbReference>
<dbReference type="Proteomes" id="UP001200145">
    <property type="component" value="Unassembled WGS sequence"/>
</dbReference>
<dbReference type="EMBL" id="JAKEVY010000001">
    <property type="protein sequence ID" value="MCF1713552.1"/>
    <property type="molecule type" value="Genomic_DNA"/>
</dbReference>
<keyword evidence="2" id="KW-0456">Lyase</keyword>
<sequence>MKQESPWFLFEGMGMIDSPALVVYPERVKQNIDTAIRMVGDVKRLRPHAKTHKSPDLTQLLLQAGIQQFKCSTIAEADMLAQQGVPDVLLAYQPVGPKIDRFLQLMQVYPDTQFSCLVDNAISAEALLEKATTLRLSISVYLDLDVGMHRTGMKPDDTAVDLYLYINQREGITVKGLHAYDGHISDPDPHVRKQRVEAAFAPVWKMKSILQERGCKNVEIIAGGMPSFPILAGYPDLVCSPGTFVYWDQSYSEKLSDTPFIPAAVVLSRVVSMPDGNRITTDLGHKSIASENSLDKRVHWLNAAGLTPVGHSEEHFFFTTTETDAFQIGDLLVGLPWHICPTVALYEKAFTVVEGNISGEWKTLARDRKLTL</sequence>
<evidence type="ECO:0000313" key="4">
    <source>
        <dbReference type="EMBL" id="MCF1713552.1"/>
    </source>
</evidence>
<dbReference type="SUPFAM" id="SSF51419">
    <property type="entry name" value="PLP-binding barrel"/>
    <property type="match status" value="1"/>
</dbReference>
<evidence type="ECO:0000256" key="2">
    <source>
        <dbReference type="ARBA" id="ARBA00023239"/>
    </source>
</evidence>
<dbReference type="InterPro" id="IPR042208">
    <property type="entry name" value="D-ser_dehydrat-like_sf"/>
</dbReference>
<evidence type="ECO:0000259" key="3">
    <source>
        <dbReference type="SMART" id="SM01119"/>
    </source>
</evidence>
<dbReference type="SMART" id="SM01119">
    <property type="entry name" value="D-ser_dehydrat"/>
    <property type="match status" value="1"/>
</dbReference>
<dbReference type="InterPro" id="IPR001608">
    <property type="entry name" value="Ala_racemase_N"/>
</dbReference>